<dbReference type="RefSeq" id="WP_017376860.1">
    <property type="nucleotide sequence ID" value="NZ_CP048056.1"/>
</dbReference>
<dbReference type="InterPro" id="IPR011009">
    <property type="entry name" value="Kinase-like_dom_sf"/>
</dbReference>
<dbReference type="OrthoDB" id="9801841at2"/>
<dbReference type="AlphaFoldDB" id="A0A1L6TAA6"/>
<organism evidence="1 2">
    <name type="scientific">Piscirickettsia salmonis</name>
    <dbReference type="NCBI Taxonomy" id="1238"/>
    <lineage>
        <taxon>Bacteria</taxon>
        <taxon>Pseudomonadati</taxon>
        <taxon>Pseudomonadota</taxon>
        <taxon>Gammaproteobacteria</taxon>
        <taxon>Thiotrichales</taxon>
        <taxon>Piscirickettsiaceae</taxon>
        <taxon>Piscirickettsia</taxon>
    </lineage>
</organism>
<dbReference type="Gene3D" id="1.10.510.10">
    <property type="entry name" value="Transferase(Phosphotransferase) domain 1"/>
    <property type="match status" value="1"/>
</dbReference>
<protein>
    <submittedName>
        <fullName evidence="1">Kinase domain protein</fullName>
    </submittedName>
</protein>
<reference evidence="1 2" key="1">
    <citation type="journal article" date="2014" name="Genome Announc.">
        <title>Comparative Genome Analysis of Two Isolates of the Fish Pathogen Piscirickettsia salmonis from Different Hosts Reveals Major Differences in Virulence-Associated Secretion Systems.</title>
        <authorList>
            <person name="Bohle H."/>
            <person name="Henriquez P."/>
            <person name="Grothusen H."/>
            <person name="Navas E."/>
            <person name="Sandoval A."/>
            <person name="Bustamante F."/>
            <person name="Bustos P."/>
            <person name="Mancilla M."/>
        </authorList>
    </citation>
    <scope>NUCLEOTIDE SEQUENCE [LARGE SCALE GENOMIC DNA]</scope>
    <source>
        <strain evidence="2">B1-32597</strain>
    </source>
</reference>
<dbReference type="Proteomes" id="UP000029558">
    <property type="component" value="Chromosome"/>
</dbReference>
<proteinExistence type="predicted"/>
<dbReference type="GO" id="GO:0016301">
    <property type="term" value="F:kinase activity"/>
    <property type="evidence" value="ECO:0007669"/>
    <property type="project" value="UniProtKB-KW"/>
</dbReference>
<sequence>MPNVVWNSQANRTAKEQKAAEWQVVEKYLDLAPGSELHLGMKLKDPLTTKEIVLTHSYIRGSGRDNDIFVKENEVISNGGNSTDIYLCFNKQENKQYICKEFSKNSVPDNFNALGVDINYTRKIYQNEGEVITDLDCGKGFVETKDKLILFYKYKGWNLEDELSVEFDRQRIFDLLINSARALHSFHKGDYSKKGIKRAHLDVKAKNYCVMADKVSLIDFGCSDQLGNRLKSFYGCPSSLPNNFILRKNHDLDIFAFKRMVCILPGSKLASLDKVYHNNDPLICEVFNGEPVASQVFRAFYNTAELSLKFKGLFDTSSGTLPSPGEGDCAIHLAGYLTLEKHHICNDSTVNALVKDLERFDKNYQILQKLGLDFQKNVRYILYNPKQFEKNYQRLETIGLSQRAYVKKIINKPELIDEIELNKYALLKLNSTGLNQAQHIQYVIDNPIEFDKKNICLKKIKNIYSIIRNKLNNFQLHGFNIFKLRKSGTPVKYNQQVIFIPKGIATVAASHGVLSTG</sequence>
<name>A0A1L6TAA6_PISSA</name>
<evidence type="ECO:0000313" key="2">
    <source>
        <dbReference type="Proteomes" id="UP000029558"/>
    </source>
</evidence>
<dbReference type="EMBL" id="CP012508">
    <property type="protein sequence ID" value="ALB22114.1"/>
    <property type="molecule type" value="Genomic_DNA"/>
</dbReference>
<dbReference type="SUPFAM" id="SSF56112">
    <property type="entry name" value="Protein kinase-like (PK-like)"/>
    <property type="match status" value="1"/>
</dbReference>
<accession>A0A1L6TAA6</accession>
<evidence type="ECO:0000313" key="1">
    <source>
        <dbReference type="EMBL" id="ALB22114.1"/>
    </source>
</evidence>
<keyword evidence="1" id="KW-0418">Kinase</keyword>
<keyword evidence="1" id="KW-0808">Transferase</keyword>
<gene>
    <name evidence="1" type="ORF">KU39_931</name>
</gene>